<reference evidence="2" key="1">
    <citation type="submission" date="2020-09" db="EMBL/GenBank/DDBJ databases">
        <title>Genome seq and assembly of Tianweitania sp.</title>
        <authorList>
            <person name="Chhetri G."/>
        </authorList>
    </citation>
    <scope>NUCLEOTIDE SEQUENCE</scope>
    <source>
        <strain evidence="2">Rool2</strain>
    </source>
</reference>
<dbReference type="RefSeq" id="WP_188165289.1">
    <property type="nucleotide sequence ID" value="NZ_JACVVX010000004.1"/>
</dbReference>
<dbReference type="Gene3D" id="3.40.50.1010">
    <property type="entry name" value="5'-nuclease"/>
    <property type="match status" value="1"/>
</dbReference>
<dbReference type="InterPro" id="IPR002716">
    <property type="entry name" value="PIN_dom"/>
</dbReference>
<proteinExistence type="predicted"/>
<evidence type="ECO:0000313" key="2">
    <source>
        <dbReference type="EMBL" id="MBD0415861.1"/>
    </source>
</evidence>
<comment type="caution">
    <text evidence="2">The sequence shown here is derived from an EMBL/GenBank/DDBJ whole genome shotgun (WGS) entry which is preliminary data.</text>
</comment>
<name>A0A8J6PW11_9HYPH</name>
<dbReference type="InterPro" id="IPR029060">
    <property type="entry name" value="PIN-like_dom_sf"/>
</dbReference>
<organism evidence="2 3">
    <name type="scientific">Oryzicola mucosus</name>
    <dbReference type="NCBI Taxonomy" id="2767425"/>
    <lineage>
        <taxon>Bacteria</taxon>
        <taxon>Pseudomonadati</taxon>
        <taxon>Pseudomonadota</taxon>
        <taxon>Alphaproteobacteria</taxon>
        <taxon>Hyphomicrobiales</taxon>
        <taxon>Phyllobacteriaceae</taxon>
        <taxon>Oryzicola</taxon>
    </lineage>
</organism>
<evidence type="ECO:0000259" key="1">
    <source>
        <dbReference type="Pfam" id="PF01850"/>
    </source>
</evidence>
<dbReference type="SUPFAM" id="SSF88723">
    <property type="entry name" value="PIN domain-like"/>
    <property type="match status" value="1"/>
</dbReference>
<evidence type="ECO:0000313" key="3">
    <source>
        <dbReference type="Proteomes" id="UP000643405"/>
    </source>
</evidence>
<keyword evidence="3" id="KW-1185">Reference proteome</keyword>
<gene>
    <name evidence="2" type="ORF">ICI42_14460</name>
</gene>
<dbReference type="CDD" id="cd18682">
    <property type="entry name" value="PIN_VapC-like"/>
    <property type="match status" value="1"/>
</dbReference>
<dbReference type="EMBL" id="JACVVX010000004">
    <property type="protein sequence ID" value="MBD0415861.1"/>
    <property type="molecule type" value="Genomic_DNA"/>
</dbReference>
<dbReference type="AlphaFoldDB" id="A0A8J6PW11"/>
<protein>
    <submittedName>
        <fullName evidence="2">Type II toxin-antitoxin system VapC family toxin</fullName>
    </submittedName>
</protein>
<dbReference type="Pfam" id="PF01850">
    <property type="entry name" value="PIN"/>
    <property type="match status" value="1"/>
</dbReference>
<accession>A0A8J6PW11</accession>
<sequence>MAEVVFDASAVLAIAFQEPGAEVAIGKMSGAVISSVNYSEAGAKLIDKGFGADEAFRWLAALRLDVITFDETHARQAAVLRSTTKARRLSFADRACIALTIERHATVVTTDRAWAELDLPCAIELIR</sequence>
<dbReference type="Proteomes" id="UP000643405">
    <property type="component" value="Unassembled WGS sequence"/>
</dbReference>
<feature type="domain" description="PIN" evidence="1">
    <location>
        <begin position="4"/>
        <end position="118"/>
    </location>
</feature>